<dbReference type="eggNOG" id="COG3758">
    <property type="taxonomic scope" value="Bacteria"/>
</dbReference>
<dbReference type="AlphaFoldDB" id="A4CBM2"/>
<dbReference type="InterPro" id="IPR010282">
    <property type="entry name" value="Uncharacterised_HutD/Ves"/>
</dbReference>
<dbReference type="EMBL" id="AAOH01000005">
    <property type="protein sequence ID" value="EAR27759.1"/>
    <property type="molecule type" value="Genomic_DNA"/>
</dbReference>
<dbReference type="SUPFAM" id="SSF51182">
    <property type="entry name" value="RmlC-like cupins"/>
    <property type="match status" value="1"/>
</dbReference>
<organism evidence="1 2">
    <name type="scientific">Pseudoalteromonas tunicata D2</name>
    <dbReference type="NCBI Taxonomy" id="87626"/>
    <lineage>
        <taxon>Bacteria</taxon>
        <taxon>Pseudomonadati</taxon>
        <taxon>Pseudomonadota</taxon>
        <taxon>Gammaproteobacteria</taxon>
        <taxon>Alteromonadales</taxon>
        <taxon>Pseudoalteromonadaceae</taxon>
        <taxon>Pseudoalteromonas</taxon>
    </lineage>
</organism>
<evidence type="ECO:0000313" key="2">
    <source>
        <dbReference type="Proteomes" id="UP000006201"/>
    </source>
</evidence>
<evidence type="ECO:0008006" key="3">
    <source>
        <dbReference type="Google" id="ProtNLM"/>
    </source>
</evidence>
<dbReference type="Pfam" id="PF05962">
    <property type="entry name" value="HutD"/>
    <property type="match status" value="1"/>
</dbReference>
<sequence>MKIIEPCNFITTQWAGGSTTQLWIWPPKSNVAERDFELRISMARVEQGGPFSDFSGYQRALLLLSGEGLKLEQRKVDDSHVCFLFSPNDPCWYFAGQDTVRAELLNGPVQDFNLIAAQEHTLNMVRFSLDAAQLFYSMNNVITTKKHSVKTVSCLYGLYLHQGELNAGQTVIKAGQLVLSLTPLDNLVGSALSSEGVYFACGLPYLIEI</sequence>
<reference evidence="1 2" key="1">
    <citation type="submission" date="2006-02" db="EMBL/GenBank/DDBJ databases">
        <authorList>
            <person name="Moran M.A."/>
            <person name="Kjelleberg S."/>
            <person name="Egan S."/>
            <person name="Saunders N."/>
            <person name="Thomas T."/>
            <person name="Ferriera S."/>
            <person name="Johnson J."/>
            <person name="Kravitz S."/>
            <person name="Halpern A."/>
            <person name="Remington K."/>
            <person name="Beeson K."/>
            <person name="Tran B."/>
            <person name="Rogers Y.-H."/>
            <person name="Friedman R."/>
            <person name="Venter J.C."/>
        </authorList>
    </citation>
    <scope>NUCLEOTIDE SEQUENCE [LARGE SCALE GENOMIC DNA]</scope>
    <source>
        <strain evidence="1 2">D2</strain>
    </source>
</reference>
<protein>
    <recommendedName>
        <fullName evidence="3">HutD-family protein</fullName>
    </recommendedName>
</protein>
<dbReference type="HOGENOM" id="CLU_1314540_0_0_6"/>
<comment type="caution">
    <text evidence="1">The sequence shown here is derived from an EMBL/GenBank/DDBJ whole genome shotgun (WGS) entry which is preliminary data.</text>
</comment>
<dbReference type="Gene3D" id="2.60.120.10">
    <property type="entry name" value="Jelly Rolls"/>
    <property type="match status" value="1"/>
</dbReference>
<dbReference type="PANTHER" id="PTHR37943:SF1">
    <property type="entry name" value="PROTEIN VES"/>
    <property type="match status" value="1"/>
</dbReference>
<keyword evidence="2" id="KW-1185">Reference proteome</keyword>
<dbReference type="STRING" id="87626.PTD2_18095"/>
<proteinExistence type="predicted"/>
<dbReference type="PANTHER" id="PTHR37943">
    <property type="entry name" value="PROTEIN VES"/>
    <property type="match status" value="1"/>
</dbReference>
<dbReference type="InterPro" id="IPR011051">
    <property type="entry name" value="RmlC_Cupin_sf"/>
</dbReference>
<accession>A4CBM2</accession>
<dbReference type="InterPro" id="IPR014710">
    <property type="entry name" value="RmlC-like_jellyroll"/>
</dbReference>
<dbReference type="RefSeq" id="WP_009839591.1">
    <property type="nucleotide sequence ID" value="NZ_CH959301.1"/>
</dbReference>
<gene>
    <name evidence="1" type="ORF">PTD2_18095</name>
</gene>
<name>A4CBM2_9GAMM</name>
<evidence type="ECO:0000313" key="1">
    <source>
        <dbReference type="EMBL" id="EAR27759.1"/>
    </source>
</evidence>
<dbReference type="Proteomes" id="UP000006201">
    <property type="component" value="Unassembled WGS sequence"/>
</dbReference>
<dbReference type="CDD" id="cd20293">
    <property type="entry name" value="cupin_HutD_N"/>
    <property type="match status" value="1"/>
</dbReference>